<dbReference type="PROSITE" id="PS00409">
    <property type="entry name" value="PROKAR_NTER_METHYL"/>
    <property type="match status" value="1"/>
</dbReference>
<dbReference type="AlphaFoldDB" id="A0A1G9CLB0"/>
<name>A0A1G9CLB0_9FIRM</name>
<dbReference type="STRING" id="393762.SAMN05660472_01494"/>
<evidence type="ECO:0000313" key="2">
    <source>
        <dbReference type="EMBL" id="SDK52369.1"/>
    </source>
</evidence>
<reference evidence="2 3" key="1">
    <citation type="submission" date="2016-10" db="EMBL/GenBank/DDBJ databases">
        <authorList>
            <person name="de Groot N.N."/>
        </authorList>
    </citation>
    <scope>NUCLEOTIDE SEQUENCE [LARGE SCALE GENOMIC DNA]</scope>
    <source>
        <strain evidence="2 3">DSM 18346</strain>
    </source>
</reference>
<dbReference type="Pfam" id="PF07963">
    <property type="entry name" value="N_methyl"/>
    <property type="match status" value="1"/>
</dbReference>
<keyword evidence="3" id="KW-1185">Reference proteome</keyword>
<dbReference type="NCBIfam" id="TIGR02532">
    <property type="entry name" value="IV_pilin_GFxxxE"/>
    <property type="match status" value="1"/>
</dbReference>
<evidence type="ECO:0000256" key="1">
    <source>
        <dbReference type="SAM" id="Phobius"/>
    </source>
</evidence>
<dbReference type="SUPFAM" id="SSF54523">
    <property type="entry name" value="Pili subunits"/>
    <property type="match status" value="1"/>
</dbReference>
<protein>
    <submittedName>
        <fullName evidence="2">Prepilin-type N-terminal cleavage/methylation domain-containing protein</fullName>
    </submittedName>
</protein>
<evidence type="ECO:0000313" key="3">
    <source>
        <dbReference type="Proteomes" id="UP000198718"/>
    </source>
</evidence>
<accession>A0A1G9CLB0</accession>
<keyword evidence="1" id="KW-1133">Transmembrane helix</keyword>
<dbReference type="InterPro" id="IPR045584">
    <property type="entry name" value="Pilin-like"/>
</dbReference>
<gene>
    <name evidence="2" type="ORF">SAMN05660472_01494</name>
</gene>
<keyword evidence="1" id="KW-0472">Membrane</keyword>
<dbReference type="Proteomes" id="UP000198718">
    <property type="component" value="Unassembled WGS sequence"/>
</dbReference>
<feature type="transmembrane region" description="Helical" evidence="1">
    <location>
        <begin position="21"/>
        <end position="42"/>
    </location>
</feature>
<organism evidence="2 3">
    <name type="scientific">Natronincola ferrireducens</name>
    <dbReference type="NCBI Taxonomy" id="393762"/>
    <lineage>
        <taxon>Bacteria</taxon>
        <taxon>Bacillati</taxon>
        <taxon>Bacillota</taxon>
        <taxon>Clostridia</taxon>
        <taxon>Peptostreptococcales</taxon>
        <taxon>Natronincolaceae</taxon>
        <taxon>Natronincola</taxon>
    </lineage>
</organism>
<proteinExistence type="predicted"/>
<keyword evidence="1" id="KW-0812">Transmembrane</keyword>
<sequence>MKSICSIITKIKYNSNKGITLVELIIVLALISIIMTLTYSLFHFNSQTYRLVDTRVNTQNEFRFMLEYLEKQIGTATRIELLGSEEADVSDGKMIFVNTDDSVGNLVSKEGMVVSKIRNSNLSDLSVEFSISGKNVRVKMEASDGHTIQKEIFPQNTTNIIGTVGNTYSYLKVIPVTTY</sequence>
<dbReference type="InterPro" id="IPR012902">
    <property type="entry name" value="N_methyl_site"/>
</dbReference>
<dbReference type="EMBL" id="FNFP01000002">
    <property type="protein sequence ID" value="SDK52369.1"/>
    <property type="molecule type" value="Genomic_DNA"/>
</dbReference>